<feature type="region of interest" description="Disordered" evidence="1">
    <location>
        <begin position="91"/>
        <end position="117"/>
    </location>
</feature>
<dbReference type="Gramene" id="PHT63166">
    <property type="protein sequence ID" value="PHT63166"/>
    <property type="gene ID" value="T459_32975"/>
</dbReference>
<organism evidence="2 3">
    <name type="scientific">Capsicum annuum</name>
    <name type="common">Capsicum pepper</name>
    <dbReference type="NCBI Taxonomy" id="4072"/>
    <lineage>
        <taxon>Eukaryota</taxon>
        <taxon>Viridiplantae</taxon>
        <taxon>Streptophyta</taxon>
        <taxon>Embryophyta</taxon>
        <taxon>Tracheophyta</taxon>
        <taxon>Spermatophyta</taxon>
        <taxon>Magnoliopsida</taxon>
        <taxon>eudicotyledons</taxon>
        <taxon>Gunneridae</taxon>
        <taxon>Pentapetalae</taxon>
        <taxon>asterids</taxon>
        <taxon>lamiids</taxon>
        <taxon>Solanales</taxon>
        <taxon>Solanaceae</taxon>
        <taxon>Solanoideae</taxon>
        <taxon>Capsiceae</taxon>
        <taxon>Capsicum</taxon>
    </lineage>
</organism>
<accession>A0A2G2Y085</accession>
<dbReference type="EMBL" id="AYRZ02000043">
    <property type="protein sequence ID" value="PHT63166.1"/>
    <property type="molecule type" value="Genomic_DNA"/>
</dbReference>
<protein>
    <submittedName>
        <fullName evidence="2">Uncharacterized protein</fullName>
    </submittedName>
</protein>
<dbReference type="Proteomes" id="UP000222542">
    <property type="component" value="Unassembled WGS sequence"/>
</dbReference>
<evidence type="ECO:0000313" key="3">
    <source>
        <dbReference type="Proteomes" id="UP000222542"/>
    </source>
</evidence>
<dbReference type="AlphaFoldDB" id="A0A2G2Y085"/>
<reference evidence="2 3" key="2">
    <citation type="journal article" date="2017" name="Genome Biol.">
        <title>New reference genome sequences of hot pepper reveal the massive evolution of plant disease-resistance genes by retroduplication.</title>
        <authorList>
            <person name="Kim S."/>
            <person name="Park J."/>
            <person name="Yeom S.I."/>
            <person name="Kim Y.M."/>
            <person name="Seo E."/>
            <person name="Kim K.T."/>
            <person name="Kim M.S."/>
            <person name="Lee J.M."/>
            <person name="Cheong K."/>
            <person name="Shin H.S."/>
            <person name="Kim S.B."/>
            <person name="Han K."/>
            <person name="Lee J."/>
            <person name="Park M."/>
            <person name="Lee H.A."/>
            <person name="Lee H.Y."/>
            <person name="Lee Y."/>
            <person name="Oh S."/>
            <person name="Lee J.H."/>
            <person name="Choi E."/>
            <person name="Choi E."/>
            <person name="Lee S.E."/>
            <person name="Jeon J."/>
            <person name="Kim H."/>
            <person name="Choi G."/>
            <person name="Song H."/>
            <person name="Lee J."/>
            <person name="Lee S.C."/>
            <person name="Kwon J.K."/>
            <person name="Lee H.Y."/>
            <person name="Koo N."/>
            <person name="Hong Y."/>
            <person name="Kim R.W."/>
            <person name="Kang W.H."/>
            <person name="Huh J.H."/>
            <person name="Kang B.C."/>
            <person name="Yang T.J."/>
            <person name="Lee Y.H."/>
            <person name="Bennetzen J.L."/>
            <person name="Choi D."/>
        </authorList>
    </citation>
    <scope>NUCLEOTIDE SEQUENCE [LARGE SCALE GENOMIC DNA]</scope>
    <source>
        <strain evidence="3">cv. CM334</strain>
    </source>
</reference>
<sequence length="117" mass="13477">MKLCFVEGFCSVDVRSLKLKRLKLDRYSLLDDGRDHTLDIILQDYGVIVAVYAEYLSKGLGILSSGIDAQYHRLRYARFLCKYESEKAENDYFNENDDPPTPSSKIAPKQTDRVLHI</sequence>
<proteinExistence type="predicted"/>
<reference evidence="2 3" key="1">
    <citation type="journal article" date="2014" name="Nat. Genet.">
        <title>Genome sequence of the hot pepper provides insights into the evolution of pungency in Capsicum species.</title>
        <authorList>
            <person name="Kim S."/>
            <person name="Park M."/>
            <person name="Yeom S.I."/>
            <person name="Kim Y.M."/>
            <person name="Lee J.M."/>
            <person name="Lee H.A."/>
            <person name="Seo E."/>
            <person name="Choi J."/>
            <person name="Cheong K."/>
            <person name="Kim K.T."/>
            <person name="Jung K."/>
            <person name="Lee G.W."/>
            <person name="Oh S.K."/>
            <person name="Bae C."/>
            <person name="Kim S.B."/>
            <person name="Lee H.Y."/>
            <person name="Kim S.Y."/>
            <person name="Kim M.S."/>
            <person name="Kang B.C."/>
            <person name="Jo Y.D."/>
            <person name="Yang H.B."/>
            <person name="Jeong H.J."/>
            <person name="Kang W.H."/>
            <person name="Kwon J.K."/>
            <person name="Shin C."/>
            <person name="Lim J.Y."/>
            <person name="Park J.H."/>
            <person name="Huh J.H."/>
            <person name="Kim J.S."/>
            <person name="Kim B.D."/>
            <person name="Cohen O."/>
            <person name="Paran I."/>
            <person name="Suh M.C."/>
            <person name="Lee S.B."/>
            <person name="Kim Y.K."/>
            <person name="Shin Y."/>
            <person name="Noh S.J."/>
            <person name="Park J."/>
            <person name="Seo Y.S."/>
            <person name="Kwon S.Y."/>
            <person name="Kim H.A."/>
            <person name="Park J.M."/>
            <person name="Kim H.J."/>
            <person name="Choi S.B."/>
            <person name="Bosland P.W."/>
            <person name="Reeves G."/>
            <person name="Jo S.H."/>
            <person name="Lee B.W."/>
            <person name="Cho H.T."/>
            <person name="Choi H.S."/>
            <person name="Lee M.S."/>
            <person name="Yu Y."/>
            <person name="Do Choi Y."/>
            <person name="Park B.S."/>
            <person name="van Deynze A."/>
            <person name="Ashrafi H."/>
            <person name="Hill T."/>
            <person name="Kim W.T."/>
            <person name="Pai H.S."/>
            <person name="Ahn H.K."/>
            <person name="Yeam I."/>
            <person name="Giovannoni J.J."/>
            <person name="Rose J.K."/>
            <person name="Sorensen I."/>
            <person name="Lee S.J."/>
            <person name="Kim R.W."/>
            <person name="Choi I.Y."/>
            <person name="Choi B.S."/>
            <person name="Lim J.S."/>
            <person name="Lee Y.H."/>
            <person name="Choi D."/>
        </authorList>
    </citation>
    <scope>NUCLEOTIDE SEQUENCE [LARGE SCALE GENOMIC DNA]</scope>
    <source>
        <strain evidence="3">cv. CM334</strain>
    </source>
</reference>
<keyword evidence="3" id="KW-1185">Reference proteome</keyword>
<name>A0A2G2Y085_CAPAN</name>
<evidence type="ECO:0000256" key="1">
    <source>
        <dbReference type="SAM" id="MobiDB-lite"/>
    </source>
</evidence>
<dbReference type="PANTHER" id="PTHR33022:SF13">
    <property type="entry name" value="UBIQUITIN-LIKE PROTEASE FAMILY PROFILE DOMAIN-CONTAINING PROTEIN"/>
    <property type="match status" value="1"/>
</dbReference>
<comment type="caution">
    <text evidence="2">The sequence shown here is derived from an EMBL/GenBank/DDBJ whole genome shotgun (WGS) entry which is preliminary data.</text>
</comment>
<evidence type="ECO:0000313" key="2">
    <source>
        <dbReference type="EMBL" id="PHT63166.1"/>
    </source>
</evidence>
<dbReference type="PANTHER" id="PTHR33022">
    <property type="entry name" value="DUF1985 DOMAIN-CONTAINING PROTEIN"/>
    <property type="match status" value="1"/>
</dbReference>
<gene>
    <name evidence="2" type="ORF">T459_32975</name>
</gene>